<evidence type="ECO:0000313" key="1">
    <source>
        <dbReference type="EMBL" id="KAI5681988.1"/>
    </source>
</evidence>
<name>A0ACC0CB35_CATRO</name>
<comment type="caution">
    <text evidence="1">The sequence shown here is derived from an EMBL/GenBank/DDBJ whole genome shotgun (WGS) entry which is preliminary data.</text>
</comment>
<dbReference type="EMBL" id="CM044701">
    <property type="protein sequence ID" value="KAI5681988.1"/>
    <property type="molecule type" value="Genomic_DNA"/>
</dbReference>
<reference evidence="2" key="1">
    <citation type="journal article" date="2023" name="Nat. Plants">
        <title>Single-cell RNA sequencing provides a high-resolution roadmap for understanding the multicellular compartmentation of specialized metabolism.</title>
        <authorList>
            <person name="Sun S."/>
            <person name="Shen X."/>
            <person name="Li Y."/>
            <person name="Li Y."/>
            <person name="Wang S."/>
            <person name="Li R."/>
            <person name="Zhang H."/>
            <person name="Shen G."/>
            <person name="Guo B."/>
            <person name="Wei J."/>
            <person name="Xu J."/>
            <person name="St-Pierre B."/>
            <person name="Chen S."/>
            <person name="Sun C."/>
        </authorList>
    </citation>
    <scope>NUCLEOTIDE SEQUENCE [LARGE SCALE GENOMIC DNA]</scope>
</reference>
<protein>
    <submittedName>
        <fullName evidence="1">Uncharacterized protein</fullName>
    </submittedName>
</protein>
<proteinExistence type="predicted"/>
<organism evidence="1 2">
    <name type="scientific">Catharanthus roseus</name>
    <name type="common">Madagascar periwinkle</name>
    <name type="synonym">Vinca rosea</name>
    <dbReference type="NCBI Taxonomy" id="4058"/>
    <lineage>
        <taxon>Eukaryota</taxon>
        <taxon>Viridiplantae</taxon>
        <taxon>Streptophyta</taxon>
        <taxon>Embryophyta</taxon>
        <taxon>Tracheophyta</taxon>
        <taxon>Spermatophyta</taxon>
        <taxon>Magnoliopsida</taxon>
        <taxon>eudicotyledons</taxon>
        <taxon>Gunneridae</taxon>
        <taxon>Pentapetalae</taxon>
        <taxon>asterids</taxon>
        <taxon>lamiids</taxon>
        <taxon>Gentianales</taxon>
        <taxon>Apocynaceae</taxon>
        <taxon>Rauvolfioideae</taxon>
        <taxon>Vinceae</taxon>
        <taxon>Catharanthinae</taxon>
        <taxon>Catharanthus</taxon>
    </lineage>
</organism>
<accession>A0ACC0CB35</accession>
<sequence>MDEIKLSLDENASFQTDVDDFRLTQKGLASRSLAEEFVAWIPVEGEAYKVYGPKPQASTYKSWPRKEDTSKVAFKDHSKPWVEEKGKLIINPTRCFKCNDVGHNAINCPTKRTLVFIEDLNGWIEKSDDDFQEGIVGKDESSEDQDITSFEADEEGMSLLTIRGLPTQIHEQESSLQKANIFHNKYLVGGKGANLFIDSGSCTDVASTYLVEKLNLHLFKHPKPYELH</sequence>
<dbReference type="Proteomes" id="UP001060085">
    <property type="component" value="Linkage Group LG01"/>
</dbReference>
<evidence type="ECO:0000313" key="2">
    <source>
        <dbReference type="Proteomes" id="UP001060085"/>
    </source>
</evidence>
<gene>
    <name evidence="1" type="ORF">M9H77_03216</name>
</gene>
<keyword evidence="2" id="KW-1185">Reference proteome</keyword>